<organism evidence="1 2">
    <name type="scientific">Chondrus crispus</name>
    <name type="common">Carrageen Irish moss</name>
    <name type="synonym">Polymorpha crispa</name>
    <dbReference type="NCBI Taxonomy" id="2769"/>
    <lineage>
        <taxon>Eukaryota</taxon>
        <taxon>Rhodophyta</taxon>
        <taxon>Florideophyceae</taxon>
        <taxon>Rhodymeniophycidae</taxon>
        <taxon>Gigartinales</taxon>
        <taxon>Gigartinaceae</taxon>
        <taxon>Chondrus</taxon>
    </lineage>
</organism>
<evidence type="ECO:0000313" key="1">
    <source>
        <dbReference type="EMBL" id="CDF40684.1"/>
    </source>
</evidence>
<protein>
    <submittedName>
        <fullName evidence="1">Uncharacterized protein</fullName>
    </submittedName>
</protein>
<gene>
    <name evidence="1" type="ORF">CHC_T00007393001</name>
</gene>
<proteinExistence type="predicted"/>
<evidence type="ECO:0000313" key="2">
    <source>
        <dbReference type="Proteomes" id="UP000012073"/>
    </source>
</evidence>
<dbReference type="GeneID" id="17318695"/>
<dbReference type="Proteomes" id="UP000012073">
    <property type="component" value="Unassembled WGS sequence"/>
</dbReference>
<name>R7QRA8_CHOCR</name>
<dbReference type="KEGG" id="ccp:CHC_T00007393001"/>
<dbReference type="Gramene" id="CDF40684">
    <property type="protein sequence ID" value="CDF40684"/>
    <property type="gene ID" value="CHC_T00007393001"/>
</dbReference>
<keyword evidence="2" id="KW-1185">Reference proteome</keyword>
<dbReference type="RefSeq" id="XP_005710978.1">
    <property type="nucleotide sequence ID" value="XM_005710921.1"/>
</dbReference>
<dbReference type="AlphaFoldDB" id="R7QRA8"/>
<accession>R7QRA8</accession>
<dbReference type="EMBL" id="HG002228">
    <property type="protein sequence ID" value="CDF40684.1"/>
    <property type="molecule type" value="Genomic_DNA"/>
</dbReference>
<sequence>MGNDSAFVAAAATHGPHPSLASTTHVMLGIPATYSVHYRGLRKTCRRTQRPHANIVLSPTSVW</sequence>
<reference evidence="2" key="1">
    <citation type="journal article" date="2013" name="Proc. Natl. Acad. Sci. U.S.A.">
        <title>Genome structure and metabolic features in the red seaweed Chondrus crispus shed light on evolution of the Archaeplastida.</title>
        <authorList>
            <person name="Collen J."/>
            <person name="Porcel B."/>
            <person name="Carre W."/>
            <person name="Ball S.G."/>
            <person name="Chaparro C."/>
            <person name="Tonon T."/>
            <person name="Barbeyron T."/>
            <person name="Michel G."/>
            <person name="Noel B."/>
            <person name="Valentin K."/>
            <person name="Elias M."/>
            <person name="Artiguenave F."/>
            <person name="Arun A."/>
            <person name="Aury J.M."/>
            <person name="Barbosa-Neto J.F."/>
            <person name="Bothwell J.H."/>
            <person name="Bouget F.Y."/>
            <person name="Brillet L."/>
            <person name="Cabello-Hurtado F."/>
            <person name="Capella-Gutierrez S."/>
            <person name="Charrier B."/>
            <person name="Cladiere L."/>
            <person name="Cock J.M."/>
            <person name="Coelho S.M."/>
            <person name="Colleoni C."/>
            <person name="Czjzek M."/>
            <person name="Da Silva C."/>
            <person name="Delage L."/>
            <person name="Denoeud F."/>
            <person name="Deschamps P."/>
            <person name="Dittami S.M."/>
            <person name="Gabaldon T."/>
            <person name="Gachon C.M."/>
            <person name="Groisillier A."/>
            <person name="Herve C."/>
            <person name="Jabbari K."/>
            <person name="Katinka M."/>
            <person name="Kloareg B."/>
            <person name="Kowalczyk N."/>
            <person name="Labadie K."/>
            <person name="Leblanc C."/>
            <person name="Lopez P.J."/>
            <person name="McLachlan D.H."/>
            <person name="Meslet-Cladiere L."/>
            <person name="Moustafa A."/>
            <person name="Nehr Z."/>
            <person name="Nyvall Collen P."/>
            <person name="Panaud O."/>
            <person name="Partensky F."/>
            <person name="Poulain J."/>
            <person name="Rensing S.A."/>
            <person name="Rousvoal S."/>
            <person name="Samson G."/>
            <person name="Symeonidi A."/>
            <person name="Weissenbach J."/>
            <person name="Zambounis A."/>
            <person name="Wincker P."/>
            <person name="Boyen C."/>
        </authorList>
    </citation>
    <scope>NUCLEOTIDE SEQUENCE [LARGE SCALE GENOMIC DNA]</scope>
    <source>
        <strain evidence="2">cv. Stackhouse</strain>
    </source>
</reference>